<organism evidence="5 6">
    <name type="scientific">Folsomia candida</name>
    <name type="common">Springtail</name>
    <dbReference type="NCBI Taxonomy" id="158441"/>
    <lineage>
        <taxon>Eukaryota</taxon>
        <taxon>Metazoa</taxon>
        <taxon>Ecdysozoa</taxon>
        <taxon>Arthropoda</taxon>
        <taxon>Hexapoda</taxon>
        <taxon>Collembola</taxon>
        <taxon>Entomobryomorpha</taxon>
        <taxon>Isotomoidea</taxon>
        <taxon>Isotomidae</taxon>
        <taxon>Proisotominae</taxon>
        <taxon>Folsomia</taxon>
    </lineage>
</organism>
<dbReference type="Proteomes" id="UP000198287">
    <property type="component" value="Unassembled WGS sequence"/>
</dbReference>
<gene>
    <name evidence="5" type="ORF">Fcan01_12534</name>
</gene>
<keyword evidence="1 2" id="KW-0727">SH2 domain</keyword>
<dbReference type="SUPFAM" id="SSF55550">
    <property type="entry name" value="SH2 domain"/>
    <property type="match status" value="1"/>
</dbReference>
<dbReference type="AlphaFoldDB" id="A0A226E5S4"/>
<feature type="compositionally biased region" description="Polar residues" evidence="3">
    <location>
        <begin position="319"/>
        <end position="330"/>
    </location>
</feature>
<dbReference type="InterPro" id="IPR036860">
    <property type="entry name" value="SH2_dom_sf"/>
</dbReference>
<feature type="compositionally biased region" description="Basic residues" evidence="3">
    <location>
        <begin position="488"/>
        <end position="500"/>
    </location>
</feature>
<feature type="compositionally biased region" description="Polar residues" evidence="3">
    <location>
        <begin position="535"/>
        <end position="548"/>
    </location>
</feature>
<feature type="region of interest" description="Disordered" evidence="3">
    <location>
        <begin position="45"/>
        <end position="87"/>
    </location>
</feature>
<feature type="region of interest" description="Disordered" evidence="3">
    <location>
        <begin position="451"/>
        <end position="501"/>
    </location>
</feature>
<dbReference type="GO" id="GO:0001784">
    <property type="term" value="F:phosphotyrosine residue binding"/>
    <property type="evidence" value="ECO:0007669"/>
    <property type="project" value="TreeGrafter"/>
</dbReference>
<dbReference type="PROSITE" id="PS50001">
    <property type="entry name" value="SH2"/>
    <property type="match status" value="1"/>
</dbReference>
<feature type="region of interest" description="Disordered" evidence="3">
    <location>
        <begin position="251"/>
        <end position="378"/>
    </location>
</feature>
<evidence type="ECO:0000256" key="2">
    <source>
        <dbReference type="PROSITE-ProRule" id="PRU00191"/>
    </source>
</evidence>
<feature type="compositionally biased region" description="Low complexity" evidence="3">
    <location>
        <begin position="352"/>
        <end position="376"/>
    </location>
</feature>
<keyword evidence="6" id="KW-1185">Reference proteome</keyword>
<reference evidence="5 6" key="1">
    <citation type="submission" date="2015-12" db="EMBL/GenBank/DDBJ databases">
        <title>The genome of Folsomia candida.</title>
        <authorList>
            <person name="Faddeeva A."/>
            <person name="Derks M.F."/>
            <person name="Anvar Y."/>
            <person name="Smit S."/>
            <person name="Van Straalen N."/>
            <person name="Roelofs D."/>
        </authorList>
    </citation>
    <scope>NUCLEOTIDE SEQUENCE [LARGE SCALE GENOMIC DNA]</scope>
    <source>
        <strain evidence="5 6">VU population</strain>
        <tissue evidence="5">Whole body</tissue>
    </source>
</reference>
<feature type="compositionally biased region" description="Polar residues" evidence="3">
    <location>
        <begin position="46"/>
        <end position="73"/>
    </location>
</feature>
<dbReference type="PANTHER" id="PTHR15127:SF32">
    <property type="entry name" value="HEAVYWEIGHT, ISOFORM A"/>
    <property type="match status" value="1"/>
</dbReference>
<evidence type="ECO:0000256" key="1">
    <source>
        <dbReference type="ARBA" id="ARBA00022999"/>
    </source>
</evidence>
<proteinExistence type="predicted"/>
<dbReference type="OrthoDB" id="5914531at2759"/>
<dbReference type="STRING" id="158441.A0A226E5S4"/>
<dbReference type="Pfam" id="PF00017">
    <property type="entry name" value="SH2"/>
    <property type="match status" value="1"/>
</dbReference>
<feature type="region of interest" description="Disordered" evidence="3">
    <location>
        <begin position="136"/>
        <end position="203"/>
    </location>
</feature>
<dbReference type="SMART" id="SM00252">
    <property type="entry name" value="SH2"/>
    <property type="match status" value="1"/>
</dbReference>
<feature type="compositionally biased region" description="Low complexity" evidence="3">
    <location>
        <begin position="140"/>
        <end position="160"/>
    </location>
</feature>
<dbReference type="OMA" id="HGAITRC"/>
<feature type="compositionally biased region" description="Acidic residues" evidence="3">
    <location>
        <begin position="75"/>
        <end position="87"/>
    </location>
</feature>
<feature type="region of interest" description="Disordered" evidence="3">
    <location>
        <begin position="535"/>
        <end position="595"/>
    </location>
</feature>
<dbReference type="PANTHER" id="PTHR15127">
    <property type="entry name" value="HEAVYWEIGHT, ISOFORM A"/>
    <property type="match status" value="1"/>
</dbReference>
<evidence type="ECO:0000313" key="5">
    <source>
        <dbReference type="EMBL" id="OXA53015.1"/>
    </source>
</evidence>
<dbReference type="EMBL" id="LNIX01000006">
    <property type="protein sequence ID" value="OXA53015.1"/>
    <property type="molecule type" value="Genomic_DNA"/>
</dbReference>
<name>A0A226E5S4_FOLCA</name>
<evidence type="ECO:0000256" key="3">
    <source>
        <dbReference type="SAM" id="MobiDB-lite"/>
    </source>
</evidence>
<feature type="compositionally biased region" description="Low complexity" evidence="3">
    <location>
        <begin position="300"/>
        <end position="311"/>
    </location>
</feature>
<evidence type="ECO:0000313" key="6">
    <source>
        <dbReference type="Proteomes" id="UP000198287"/>
    </source>
</evidence>
<accession>A0A226E5S4</accession>
<protein>
    <submittedName>
        <fullName evidence="5">SH2 domain-containing adapter protein F</fullName>
    </submittedName>
</protein>
<feature type="domain" description="SH2" evidence="4">
    <location>
        <begin position="691"/>
        <end position="785"/>
    </location>
</feature>
<evidence type="ECO:0000259" key="4">
    <source>
        <dbReference type="PROSITE" id="PS50001"/>
    </source>
</evidence>
<dbReference type="InterPro" id="IPR000980">
    <property type="entry name" value="SH2"/>
</dbReference>
<sequence>MVRLSHYRLICSYFTFRETKPNAICSCRLVNVSEDYVEPLDHVIGETSSPSQERGGNSKSTSFKAGLASSSSPDINEDSVDGDNDDDAAYNEIIENYNAPYYYSDTIKQEPTYCSPCSTWNNQHSKSCVNLVTSSSVDNHTQQSNSPHPHPSNSTTTLSSQTEYKSTSPHCHHHSVVVVGESSPHPPSTHHHHELPIPSCSGGGGAYMARKRYETAFLPSSSHHPSQSSSPDVDYLLLGIESSCSFVDGPRKDHDHVHLEGTSTGSNGELRKESGWSSSRVEVEPSLSRLESDPSMSYRQQNSNSHSQQSHCSVPQHHISGSTTTNSSPLSDKKPKPNMPLSEPLPQKKYANNNNNSNGSSSCSSSSPSTSASLSSCRPSDKRLLLTMLKDNSVSSLESIDSTKSEDLHSFSRHFGGHNRGGGGGSHNCGGAFGRGGGNCKLLSPISDKSPLESISAQHQTSSSGGVGSAVSEHQSHHQSHHLEKPWPGHHHHHHHHHHNQIINTAELTNVPWDMPKIRRRLALLADSGISLDCSGNTQSESGQFSSSDNERRSFDDSNFQYTSRTHIRGSSDLRVTGDSSMEKSSGGGDSGRCSRVHNLQLNLTDNGMMQDEYYEDPRLNVTELVPTKLKLPWMTNVTSVQVHEVEEQPPQPPPKPDRCRMRLDFGNARNNTPSNRYEIDPSIELEGQEWFHGAITRCEAEAILKATKEGSFLVRNCESSSFNRYSLSLKSARGYIHVRIEPNSLGSFSLGEQDFPSVPHLVLHFMYHRLPIKGAEHVKLMYPVITQLL</sequence>
<dbReference type="PRINTS" id="PR00401">
    <property type="entry name" value="SH2DOMAIN"/>
</dbReference>
<comment type="caution">
    <text evidence="5">The sequence shown here is derived from an EMBL/GenBank/DDBJ whole genome shotgun (WGS) entry which is preliminary data.</text>
</comment>
<dbReference type="Gene3D" id="3.30.505.10">
    <property type="entry name" value="SH2 domain"/>
    <property type="match status" value="1"/>
</dbReference>
<dbReference type="InterPro" id="IPR051846">
    <property type="entry name" value="SH2_domain_adapters"/>
</dbReference>